<protein>
    <submittedName>
        <fullName evidence="1">Uncharacterized protein</fullName>
    </submittedName>
</protein>
<evidence type="ECO:0000313" key="2">
    <source>
        <dbReference type="Proteomes" id="UP000229317"/>
    </source>
</evidence>
<comment type="caution">
    <text evidence="1">The sequence shown here is derived from an EMBL/GenBank/DDBJ whole genome shotgun (WGS) entry which is preliminary data.</text>
</comment>
<accession>A0A2H0KU69</accession>
<name>A0A2H0KU69_9BACT</name>
<gene>
    <name evidence="1" type="ORF">COV84_00090</name>
</gene>
<sequence length="76" mass="9034">MIARMIRFDGKSVATFLNGEPNSLKMRERRDIFLEEDQFPKEKRAEKVWKLAEKWQQEVKAEDSDDVVIFLEFVGN</sequence>
<evidence type="ECO:0000313" key="1">
    <source>
        <dbReference type="EMBL" id="PIQ75647.1"/>
    </source>
</evidence>
<organism evidence="1 2">
    <name type="scientific">Candidatus Portnoybacteria bacterium CG11_big_fil_rev_8_21_14_0_20_40_15</name>
    <dbReference type="NCBI Taxonomy" id="1974817"/>
    <lineage>
        <taxon>Bacteria</taxon>
        <taxon>Candidatus Portnoyibacteriota</taxon>
    </lineage>
</organism>
<dbReference type="AlphaFoldDB" id="A0A2H0KU69"/>
<proteinExistence type="predicted"/>
<dbReference type="EMBL" id="PCVO01000001">
    <property type="protein sequence ID" value="PIQ75647.1"/>
    <property type="molecule type" value="Genomic_DNA"/>
</dbReference>
<reference evidence="1 2" key="1">
    <citation type="submission" date="2017-09" db="EMBL/GenBank/DDBJ databases">
        <title>Depth-based differentiation of microbial function through sediment-hosted aquifers and enrichment of novel symbionts in the deep terrestrial subsurface.</title>
        <authorList>
            <person name="Probst A.J."/>
            <person name="Ladd B."/>
            <person name="Jarett J.K."/>
            <person name="Geller-Mcgrath D.E."/>
            <person name="Sieber C.M."/>
            <person name="Emerson J.B."/>
            <person name="Anantharaman K."/>
            <person name="Thomas B.C."/>
            <person name="Malmstrom R."/>
            <person name="Stieglmeier M."/>
            <person name="Klingl A."/>
            <person name="Woyke T."/>
            <person name="Ryan C.M."/>
            <person name="Banfield J.F."/>
        </authorList>
    </citation>
    <scope>NUCLEOTIDE SEQUENCE [LARGE SCALE GENOMIC DNA]</scope>
    <source>
        <strain evidence="1">CG11_big_fil_rev_8_21_14_0_20_40_15</strain>
    </source>
</reference>
<dbReference type="Proteomes" id="UP000229317">
    <property type="component" value="Unassembled WGS sequence"/>
</dbReference>